<feature type="domain" description="Peptidase M56" evidence="2">
    <location>
        <begin position="89"/>
        <end position="269"/>
    </location>
</feature>
<feature type="transmembrane region" description="Helical" evidence="1">
    <location>
        <begin position="83"/>
        <end position="104"/>
    </location>
</feature>
<dbReference type="AlphaFoldDB" id="A0AAN4RLJ9"/>
<dbReference type="EMBL" id="BKBO01000007">
    <property type="protein sequence ID" value="GEQ48805.1"/>
    <property type="molecule type" value="Genomic_DNA"/>
</dbReference>
<evidence type="ECO:0000313" key="4">
    <source>
        <dbReference type="EMBL" id="GEQ53853.1"/>
    </source>
</evidence>
<evidence type="ECO:0000259" key="2">
    <source>
        <dbReference type="Pfam" id="PF05569"/>
    </source>
</evidence>
<dbReference type="Pfam" id="PF05569">
    <property type="entry name" value="Peptidase_M56"/>
    <property type="match status" value="1"/>
</dbReference>
<gene>
    <name evidence="3" type="ORF">TK11N_06570</name>
    <name evidence="4" type="ORF">TK2N_06970</name>
</gene>
<reference evidence="4" key="1">
    <citation type="submission" date="2019-08" db="EMBL/GenBank/DDBJ databases">
        <authorList>
            <person name="Ishikawa M."/>
            <person name="Suzuki T."/>
            <person name="Matsutani M."/>
        </authorList>
    </citation>
    <scope>NUCLEOTIDE SEQUENCE</scope>
    <source>
        <strain evidence="4">7C1</strain>
        <strain evidence="3">8C4</strain>
    </source>
</reference>
<dbReference type="InterPro" id="IPR008756">
    <property type="entry name" value="Peptidase_M56"/>
</dbReference>
<dbReference type="Proteomes" id="UP000886607">
    <property type="component" value="Unassembled WGS sequence"/>
</dbReference>
<feature type="transmembrane region" description="Helical" evidence="1">
    <location>
        <begin position="6"/>
        <end position="28"/>
    </location>
</feature>
<dbReference type="PANTHER" id="PTHR34978">
    <property type="entry name" value="POSSIBLE SENSOR-TRANSDUCER PROTEIN BLAR"/>
    <property type="match status" value="1"/>
</dbReference>
<keyword evidence="1" id="KW-0812">Transmembrane</keyword>
<evidence type="ECO:0000313" key="6">
    <source>
        <dbReference type="Proteomes" id="UP000886607"/>
    </source>
</evidence>
<organism evidence="4 5">
    <name type="scientific">Tetragenococcus koreensis</name>
    <dbReference type="NCBI Taxonomy" id="290335"/>
    <lineage>
        <taxon>Bacteria</taxon>
        <taxon>Bacillati</taxon>
        <taxon>Bacillota</taxon>
        <taxon>Bacilli</taxon>
        <taxon>Lactobacillales</taxon>
        <taxon>Enterococcaceae</taxon>
        <taxon>Tetragenococcus</taxon>
    </lineage>
</organism>
<dbReference type="EMBL" id="BKBQ01000008">
    <property type="protein sequence ID" value="GEQ53853.1"/>
    <property type="molecule type" value="Genomic_DNA"/>
</dbReference>
<keyword evidence="6" id="KW-1185">Reference proteome</keyword>
<feature type="transmembrane region" description="Helical" evidence="1">
    <location>
        <begin position="289"/>
        <end position="306"/>
    </location>
</feature>
<evidence type="ECO:0000313" key="5">
    <source>
        <dbReference type="Proteomes" id="UP000886597"/>
    </source>
</evidence>
<name>A0AAN4RLJ9_9ENTE</name>
<dbReference type="PANTHER" id="PTHR34978:SF3">
    <property type="entry name" value="SLR0241 PROTEIN"/>
    <property type="match status" value="1"/>
</dbReference>
<reference evidence="4" key="2">
    <citation type="journal article" date="2020" name="Int. Dairy J.">
        <title>Lactic acid bacterial diversity in Brie cheese focusing on salt concentration and pH of isolation medium and characterisation of halophilic and alkaliphilic lactic acid bacterial isolates.</title>
        <authorList>
            <person name="Unno R."/>
            <person name="Matsutani M."/>
            <person name="Suzuki T."/>
            <person name="Kodama K."/>
            <person name="Matsushita H."/>
            <person name="Yamasato K."/>
            <person name="Koizumi Y."/>
            <person name="Ishikawa M."/>
        </authorList>
    </citation>
    <scope>NUCLEOTIDE SEQUENCE</scope>
    <source>
        <strain evidence="4">7C1</strain>
        <strain evidence="3">8C4</strain>
    </source>
</reference>
<keyword evidence="1" id="KW-1133">Transmembrane helix</keyword>
<dbReference type="InterPro" id="IPR052173">
    <property type="entry name" value="Beta-lactam_resp_regulator"/>
</dbReference>
<dbReference type="Proteomes" id="UP000886597">
    <property type="component" value="Unassembled WGS sequence"/>
</dbReference>
<feature type="transmembrane region" description="Helical" evidence="1">
    <location>
        <begin position="40"/>
        <end position="63"/>
    </location>
</feature>
<evidence type="ECO:0000256" key="1">
    <source>
        <dbReference type="SAM" id="Phobius"/>
    </source>
</evidence>
<dbReference type="RefSeq" id="WP_202583614.1">
    <property type="nucleotide sequence ID" value="NZ_BKBO01000007.1"/>
</dbReference>
<proteinExistence type="predicted"/>
<sequence length="373" mass="43558">MILSYSSVIATFIQCLLILLLVQLLLNFENKKTAIAPQFIYIMGLLFFVRLFLPVEFGISLTIASTKIMPAVFNTLRFQLFTINHFAVTVGELLITIGVLGAGYKFMQFIKKNIILHRYIRSKKEEKQRLKMPNNKNFTFSYVQTAQVNSPAIYGIKNPIIFLPNNIEFSDKEFNYIAFHELTHYQKGDTLLTFLLELLTCFYWWNPLLILFKKQMNKIIELRVDNELLKVFTPDQCIEYMECLLKVKKEQHKKPKSLLAMPHFFNKNIFELRANKILNFSPIKTTNKFICLVTILLSFGSLFFIIEPKSVDSQTQATTFEIEEKKEENFLIKQADGTFDLYIDNEFTGTINDIDEFPDADKLNIYHPDEVEH</sequence>
<keyword evidence="1" id="KW-0472">Membrane</keyword>
<dbReference type="CDD" id="cd07341">
    <property type="entry name" value="M56_BlaR1_MecR1_like"/>
    <property type="match status" value="1"/>
</dbReference>
<accession>A0AAN4RLJ9</accession>
<evidence type="ECO:0000313" key="3">
    <source>
        <dbReference type="EMBL" id="GEQ48805.1"/>
    </source>
</evidence>
<protein>
    <recommendedName>
        <fullName evidence="2">Peptidase M56 domain-containing protein</fullName>
    </recommendedName>
</protein>
<comment type="caution">
    <text evidence="4">The sequence shown here is derived from an EMBL/GenBank/DDBJ whole genome shotgun (WGS) entry which is preliminary data.</text>
</comment>